<feature type="region of interest" description="Disordered" evidence="1">
    <location>
        <begin position="84"/>
        <end position="147"/>
    </location>
</feature>
<keyword evidence="3" id="KW-1185">Reference proteome</keyword>
<dbReference type="OrthoDB" id="4638065at2759"/>
<dbReference type="EMBL" id="VXIS01000012">
    <property type="protein sequence ID" value="KAA8913722.1"/>
    <property type="molecule type" value="Genomic_DNA"/>
</dbReference>
<reference evidence="2 3" key="1">
    <citation type="submission" date="2019-09" db="EMBL/GenBank/DDBJ databases">
        <title>Draft genome of the ectomycorrhizal ascomycete Sphaerosporella brunnea.</title>
        <authorList>
            <consortium name="DOE Joint Genome Institute"/>
            <person name="Benucci G.M."/>
            <person name="Marozzi G."/>
            <person name="Antonielli L."/>
            <person name="Sanchez S."/>
            <person name="Marco P."/>
            <person name="Wang X."/>
            <person name="Falini L.B."/>
            <person name="Barry K."/>
            <person name="Haridas S."/>
            <person name="Lipzen A."/>
            <person name="Labutti K."/>
            <person name="Grigoriev I.V."/>
            <person name="Murat C."/>
            <person name="Martin F."/>
            <person name="Albertini E."/>
            <person name="Donnini D."/>
            <person name="Bonito G."/>
        </authorList>
    </citation>
    <scope>NUCLEOTIDE SEQUENCE [LARGE SCALE GENOMIC DNA]</scope>
    <source>
        <strain evidence="2 3">Sb_GMNB300</strain>
    </source>
</reference>
<gene>
    <name evidence="2" type="ORF">FN846DRAFT_1018584</name>
</gene>
<comment type="caution">
    <text evidence="2">The sequence shown here is derived from an EMBL/GenBank/DDBJ whole genome shotgun (WGS) entry which is preliminary data.</text>
</comment>
<dbReference type="InParanoid" id="A0A5J5F9R3"/>
<sequence>MSECQQESLLSIPDEFRAEHPANPFHAIDTRKAEFGPDAQHEIPGSTRRELKRLVCVKTSDWTDAGDWEAHTPSEIRRLEDERKAAQLKHPQSTTAAAKKRNKKKAKRAKIAADHRNPTENELFGESYNRNVNPEFNPDTSNLSMRDSMHPDRVKKRAKRSRPQEALAIPPEISEYIQTPYKHTTPEFIKNLEPVTDRPIAPRSLVPPYPYPWVDIRMSANRYGSEGELNTESFKLKGRAKIFDGFFGISKAQAELREHARLAGKVSWRFTGKEKIIEVFFHIDLEEEKGSVQGTPMNEALQAAEGFEELLPDKSYLAVDKNLVPIVAFYHDAYERAWGKEYGRYIVKMTTKNIDKVARFVKPQQQMDMRRHKGYQAWIEEEENQQFSWASGPDARSGIYYFGLKGELGHSNLKPGLTKDSQGNGMYSGSLVRNLQVWCGNITQTLDACFAGVDRELRDAYRQAFATTQNAGDRIAAQTFEEELFAYRALLINVLTEPHVDHNDWSKGWAWLTPFGDYTGALFCIPLLQRKIPFQPGSVMGIRGERVEHFTTKWRGSNRYSWVFTFPEDLRKNGC</sequence>
<evidence type="ECO:0000313" key="3">
    <source>
        <dbReference type="Proteomes" id="UP000326924"/>
    </source>
</evidence>
<evidence type="ECO:0000256" key="1">
    <source>
        <dbReference type="SAM" id="MobiDB-lite"/>
    </source>
</evidence>
<dbReference type="AlphaFoldDB" id="A0A5J5F9R3"/>
<proteinExistence type="predicted"/>
<evidence type="ECO:0000313" key="2">
    <source>
        <dbReference type="EMBL" id="KAA8913722.1"/>
    </source>
</evidence>
<protein>
    <submittedName>
        <fullName evidence="2">Uncharacterized protein</fullName>
    </submittedName>
</protein>
<dbReference type="Gene3D" id="3.60.130.30">
    <property type="match status" value="1"/>
</dbReference>
<feature type="region of interest" description="Disordered" evidence="1">
    <location>
        <begin position="1"/>
        <end position="24"/>
    </location>
</feature>
<accession>A0A5J5F9R3</accession>
<feature type="compositionally biased region" description="Basic residues" evidence="1">
    <location>
        <begin position="98"/>
        <end position="110"/>
    </location>
</feature>
<organism evidence="2 3">
    <name type="scientific">Sphaerosporella brunnea</name>
    <dbReference type="NCBI Taxonomy" id="1250544"/>
    <lineage>
        <taxon>Eukaryota</taxon>
        <taxon>Fungi</taxon>
        <taxon>Dikarya</taxon>
        <taxon>Ascomycota</taxon>
        <taxon>Pezizomycotina</taxon>
        <taxon>Pezizomycetes</taxon>
        <taxon>Pezizales</taxon>
        <taxon>Pyronemataceae</taxon>
        <taxon>Sphaerosporella</taxon>
    </lineage>
</organism>
<dbReference type="Proteomes" id="UP000326924">
    <property type="component" value="Unassembled WGS sequence"/>
</dbReference>
<feature type="compositionally biased region" description="Polar residues" evidence="1">
    <location>
        <begin position="128"/>
        <end position="145"/>
    </location>
</feature>
<name>A0A5J5F9R3_9PEZI</name>